<name>A0ABU0ZQT7_9ACTN</name>
<organism evidence="1 2">
    <name type="scientific">Phytohabitans maris</name>
    <dbReference type="NCBI Taxonomy" id="3071409"/>
    <lineage>
        <taxon>Bacteria</taxon>
        <taxon>Bacillati</taxon>
        <taxon>Actinomycetota</taxon>
        <taxon>Actinomycetes</taxon>
        <taxon>Micromonosporales</taxon>
        <taxon>Micromonosporaceae</taxon>
    </lineage>
</organism>
<dbReference type="Proteomes" id="UP001230908">
    <property type="component" value="Unassembled WGS sequence"/>
</dbReference>
<accession>A0ABU0ZQT7</accession>
<evidence type="ECO:0000313" key="2">
    <source>
        <dbReference type="Proteomes" id="UP001230908"/>
    </source>
</evidence>
<protein>
    <submittedName>
        <fullName evidence="1">Uncharacterized protein</fullName>
    </submittedName>
</protein>
<keyword evidence="2" id="KW-1185">Reference proteome</keyword>
<dbReference type="RefSeq" id="WP_308716628.1">
    <property type="nucleotide sequence ID" value="NZ_JAVHUY010000041.1"/>
</dbReference>
<reference evidence="1 2" key="1">
    <citation type="submission" date="2023-08" db="EMBL/GenBank/DDBJ databases">
        <title>Phytohabitans sansha sp. nov., isolated from marine sediment.</title>
        <authorList>
            <person name="Zhao Y."/>
            <person name="Yi K."/>
        </authorList>
    </citation>
    <scope>NUCLEOTIDE SEQUENCE [LARGE SCALE GENOMIC DNA]</scope>
    <source>
        <strain evidence="1 2">ZYX-F-186</strain>
    </source>
</reference>
<dbReference type="EMBL" id="JAVHUY010000041">
    <property type="protein sequence ID" value="MDQ7909370.1"/>
    <property type="molecule type" value="Genomic_DNA"/>
</dbReference>
<sequence>MADETRIDPDGLYRIFNNVDGVGDDVQGALDRVTGIRTTVPAPWGDDEHGEKFSTKNELQATDVLDGTGAQVTFIRDLTGQGRGAVDGFVSLDGDNSHGLAP</sequence>
<comment type="caution">
    <text evidence="1">The sequence shown here is derived from an EMBL/GenBank/DDBJ whole genome shotgun (WGS) entry which is preliminary data.</text>
</comment>
<proteinExistence type="predicted"/>
<gene>
    <name evidence="1" type="ORF">RB614_33095</name>
</gene>
<evidence type="ECO:0000313" key="1">
    <source>
        <dbReference type="EMBL" id="MDQ7909370.1"/>
    </source>
</evidence>